<reference evidence="7" key="1">
    <citation type="submission" date="2023-04" db="EMBL/GenBank/DDBJ databases">
        <title>Phytophthora lilii NBRC 32176.</title>
        <authorList>
            <person name="Ichikawa N."/>
            <person name="Sato H."/>
            <person name="Tonouchi N."/>
        </authorList>
    </citation>
    <scope>NUCLEOTIDE SEQUENCE</scope>
    <source>
        <strain evidence="7">NBRC 32176</strain>
    </source>
</reference>
<dbReference type="InterPro" id="IPR039942">
    <property type="entry name" value="SBSPO"/>
</dbReference>
<dbReference type="Gene3D" id="2.20.100.10">
    <property type="entry name" value="Thrombospondin type-1 (TSP1) repeat"/>
    <property type="match status" value="3"/>
</dbReference>
<proteinExistence type="predicted"/>
<name>A0A9W6YJJ1_9STRA</name>
<dbReference type="OrthoDB" id="98591at2759"/>
<gene>
    <name evidence="7" type="ORF">Plil01_001764500</name>
</gene>
<dbReference type="InterPro" id="IPR000884">
    <property type="entry name" value="TSP1_rpt"/>
</dbReference>
<evidence type="ECO:0000256" key="3">
    <source>
        <dbReference type="ARBA" id="ARBA00023180"/>
    </source>
</evidence>
<dbReference type="AlphaFoldDB" id="A0A9W6YJJ1"/>
<evidence type="ECO:0000256" key="5">
    <source>
        <dbReference type="SAM" id="Phobius"/>
    </source>
</evidence>
<dbReference type="PANTHER" id="PTHR20920">
    <property type="entry name" value="RPE-SPONDIN"/>
    <property type="match status" value="1"/>
</dbReference>
<keyword evidence="5" id="KW-0472">Membrane</keyword>
<protein>
    <submittedName>
        <fullName evidence="7">Unnamed protein product</fullName>
    </submittedName>
</protein>
<sequence length="224" mass="24171">MCQEKVSIRSNAIVRQSRGGEGAVLTLELDWKLLRRRMKIFGVVLFVVGSLQACSVTAANVDCVVSDWSEYSSCDELNMKQTRTRTVVREAQGWGRSCPGLVDTITCVPVSCQVGPWGEYSSCNASGFKTRTRSVVQEAKYGGAECKALTEDVHCTPVDCYVSRWGDWSECRADGTRVSTRTILVNPHDGGEECPELMSKMSCSSSGSASGSASDGSAGISGRR</sequence>
<feature type="region of interest" description="Disordered" evidence="4">
    <location>
        <begin position="199"/>
        <end position="224"/>
    </location>
</feature>
<accession>A0A9W6YJJ1</accession>
<keyword evidence="5" id="KW-0812">Transmembrane</keyword>
<organism evidence="7 8">
    <name type="scientific">Phytophthora lilii</name>
    <dbReference type="NCBI Taxonomy" id="2077276"/>
    <lineage>
        <taxon>Eukaryota</taxon>
        <taxon>Sar</taxon>
        <taxon>Stramenopiles</taxon>
        <taxon>Oomycota</taxon>
        <taxon>Peronosporomycetes</taxon>
        <taxon>Peronosporales</taxon>
        <taxon>Peronosporaceae</taxon>
        <taxon>Phytophthora</taxon>
    </lineage>
</organism>
<dbReference type="Proteomes" id="UP001165083">
    <property type="component" value="Unassembled WGS sequence"/>
</dbReference>
<evidence type="ECO:0000313" key="7">
    <source>
        <dbReference type="EMBL" id="GMF64896.1"/>
    </source>
</evidence>
<dbReference type="SUPFAM" id="SSF82895">
    <property type="entry name" value="TSP-1 type 1 repeat"/>
    <property type="match status" value="3"/>
</dbReference>
<evidence type="ECO:0000256" key="2">
    <source>
        <dbReference type="ARBA" id="ARBA00023157"/>
    </source>
</evidence>
<dbReference type="EMBL" id="BSXW01012435">
    <property type="protein sequence ID" value="GMF64896.1"/>
    <property type="molecule type" value="Genomic_DNA"/>
</dbReference>
<feature type="compositionally biased region" description="Low complexity" evidence="4">
    <location>
        <begin position="202"/>
        <end position="224"/>
    </location>
</feature>
<dbReference type="InterPro" id="IPR044004">
    <property type="entry name" value="TSP1_spondin_dom"/>
</dbReference>
<dbReference type="PANTHER" id="PTHR20920:SF5">
    <property type="entry name" value="SMB DOMAIN-CONTAINING PROTEIN"/>
    <property type="match status" value="1"/>
</dbReference>
<dbReference type="Pfam" id="PF19028">
    <property type="entry name" value="TSP1_spondin"/>
    <property type="match status" value="1"/>
</dbReference>
<keyword evidence="3" id="KW-0325">Glycoprotein</keyword>
<keyword evidence="1" id="KW-0732">Signal</keyword>
<feature type="transmembrane region" description="Helical" evidence="5">
    <location>
        <begin position="40"/>
        <end position="59"/>
    </location>
</feature>
<dbReference type="Pfam" id="PF00090">
    <property type="entry name" value="TSP_1"/>
    <property type="match status" value="2"/>
</dbReference>
<dbReference type="InterPro" id="IPR036383">
    <property type="entry name" value="TSP1_rpt_sf"/>
</dbReference>
<dbReference type="PROSITE" id="PS50092">
    <property type="entry name" value="TSP1"/>
    <property type="match status" value="2"/>
</dbReference>
<keyword evidence="2" id="KW-1015">Disulfide bond</keyword>
<feature type="domain" description="Spondin-like TSP1" evidence="6">
    <location>
        <begin position="160"/>
        <end position="205"/>
    </location>
</feature>
<evidence type="ECO:0000259" key="6">
    <source>
        <dbReference type="Pfam" id="PF19028"/>
    </source>
</evidence>
<keyword evidence="5" id="KW-1133">Transmembrane helix</keyword>
<comment type="caution">
    <text evidence="7">The sequence shown here is derived from an EMBL/GenBank/DDBJ whole genome shotgun (WGS) entry which is preliminary data.</text>
</comment>
<keyword evidence="8" id="KW-1185">Reference proteome</keyword>
<dbReference type="SMART" id="SM00209">
    <property type="entry name" value="TSP1"/>
    <property type="match status" value="3"/>
</dbReference>
<evidence type="ECO:0000256" key="1">
    <source>
        <dbReference type="ARBA" id="ARBA00022729"/>
    </source>
</evidence>
<evidence type="ECO:0000256" key="4">
    <source>
        <dbReference type="SAM" id="MobiDB-lite"/>
    </source>
</evidence>
<evidence type="ECO:0000313" key="8">
    <source>
        <dbReference type="Proteomes" id="UP001165083"/>
    </source>
</evidence>